<sequence length="157" mass="17926">MARARKTNVIEVRILVNICEADKDIYDLITAKINVSCNFGLLMGNKIKLLKSPPLPFPPCLPSNKFLSLYLPLLAPWLLVCYKTSLRTSLFRLEDIYIVGFCGQRVGVNVVEDSRFNLSTHYNGCVHARYASGHRYTPAIMYQVYRTFQNRSLCENS</sequence>
<keyword evidence="2" id="KW-1185">Reference proteome</keyword>
<reference evidence="1 2" key="1">
    <citation type="journal article" date="2021" name="Elife">
        <title>Chloroplast acquisition without the gene transfer in kleptoplastic sea slugs, Plakobranchus ocellatus.</title>
        <authorList>
            <person name="Maeda T."/>
            <person name="Takahashi S."/>
            <person name="Yoshida T."/>
            <person name="Shimamura S."/>
            <person name="Takaki Y."/>
            <person name="Nagai Y."/>
            <person name="Toyoda A."/>
            <person name="Suzuki Y."/>
            <person name="Arimoto A."/>
            <person name="Ishii H."/>
            <person name="Satoh N."/>
            <person name="Nishiyama T."/>
            <person name="Hasebe M."/>
            <person name="Maruyama T."/>
            <person name="Minagawa J."/>
            <person name="Obokata J."/>
            <person name="Shigenobu S."/>
        </authorList>
    </citation>
    <scope>NUCLEOTIDE SEQUENCE [LARGE SCALE GENOMIC DNA]</scope>
</reference>
<organism evidence="1 2">
    <name type="scientific">Plakobranchus ocellatus</name>
    <dbReference type="NCBI Taxonomy" id="259542"/>
    <lineage>
        <taxon>Eukaryota</taxon>
        <taxon>Metazoa</taxon>
        <taxon>Spiralia</taxon>
        <taxon>Lophotrochozoa</taxon>
        <taxon>Mollusca</taxon>
        <taxon>Gastropoda</taxon>
        <taxon>Heterobranchia</taxon>
        <taxon>Euthyneura</taxon>
        <taxon>Panpulmonata</taxon>
        <taxon>Sacoglossa</taxon>
        <taxon>Placobranchoidea</taxon>
        <taxon>Plakobranchidae</taxon>
        <taxon>Plakobranchus</taxon>
    </lineage>
</organism>
<evidence type="ECO:0000313" key="1">
    <source>
        <dbReference type="EMBL" id="GFN76124.1"/>
    </source>
</evidence>
<dbReference type="AlphaFoldDB" id="A0AAV3XZN1"/>
<comment type="caution">
    <text evidence="1">The sequence shown here is derived from an EMBL/GenBank/DDBJ whole genome shotgun (WGS) entry which is preliminary data.</text>
</comment>
<protein>
    <submittedName>
        <fullName evidence="1">Hexosyltransferase</fullName>
    </submittedName>
</protein>
<dbReference type="Proteomes" id="UP000735302">
    <property type="component" value="Unassembled WGS sequence"/>
</dbReference>
<gene>
    <name evidence="1" type="ORF">PoB_000263000</name>
</gene>
<proteinExistence type="predicted"/>
<accession>A0AAV3XZN1</accession>
<name>A0AAV3XZN1_9GAST</name>
<dbReference type="EMBL" id="BLXT01000362">
    <property type="protein sequence ID" value="GFN76124.1"/>
    <property type="molecule type" value="Genomic_DNA"/>
</dbReference>
<evidence type="ECO:0000313" key="2">
    <source>
        <dbReference type="Proteomes" id="UP000735302"/>
    </source>
</evidence>